<evidence type="ECO:0000259" key="1">
    <source>
        <dbReference type="Pfam" id="PF23036"/>
    </source>
</evidence>
<gene>
    <name evidence="2" type="ORF">CONCODRAFT_144185</name>
</gene>
<accession>A0A137PHR5</accession>
<protein>
    <recommendedName>
        <fullName evidence="1">TRAPPC10/Trs130 N-terminal domain-containing protein</fullName>
    </recommendedName>
</protein>
<feature type="domain" description="TRAPPC10/Trs130 N-terminal" evidence="1">
    <location>
        <begin position="170"/>
        <end position="269"/>
    </location>
</feature>
<dbReference type="GO" id="GO:0005829">
    <property type="term" value="C:cytosol"/>
    <property type="evidence" value="ECO:0007669"/>
    <property type="project" value="GOC"/>
</dbReference>
<dbReference type="PANTHER" id="PTHR13251">
    <property type="entry name" value="EPILEPSY HOLOPROSENCEPHALY CANDIDATE 1/TMEM1"/>
    <property type="match status" value="1"/>
</dbReference>
<dbReference type="Pfam" id="PF23036">
    <property type="entry name" value="TRAPPC10_1st"/>
    <property type="match status" value="2"/>
</dbReference>
<dbReference type="GO" id="GO:0034498">
    <property type="term" value="P:early endosome to Golgi transport"/>
    <property type="evidence" value="ECO:0007669"/>
    <property type="project" value="TreeGrafter"/>
</dbReference>
<dbReference type="InterPro" id="IPR045126">
    <property type="entry name" value="TRAPPC10/Trs130"/>
</dbReference>
<proteinExistence type="predicted"/>
<dbReference type="PANTHER" id="PTHR13251:SF3">
    <property type="entry name" value="TRAFFICKING PROTEIN PARTICLE COMPLEX SUBUNIT 10"/>
    <property type="match status" value="1"/>
</dbReference>
<feature type="domain" description="TRAPPC10/Trs130 N-terminal" evidence="1">
    <location>
        <begin position="9"/>
        <end position="130"/>
    </location>
</feature>
<sequence>MELSIPDSKIKVTVLDLTPSNHYNLFKNFLLSKLPLRSLPIKIPQRPIHICQNLYIEVLRFEEIIYRKEMGNFIEEPWLNIALVDSESLSQYKGYIKPKLKDWHHTIVDKRDQDWLIVHIDSQNAIRLNPINHQRSQTTNFQGQGASNGAKKAVHQTSLSTGNLQSPKFLQSSILDKLRSDFEDKARIINLDQLQMDPSEYPQQNSLNSGVIPKLGDSLIGLELVQKIKDRIGPMFTKLYVKYDEEIRKLDNQRLLPGWNFCTFFLVKEWRKHFN</sequence>
<dbReference type="STRING" id="796925.A0A137PHR5"/>
<keyword evidence="3" id="KW-1185">Reference proteome</keyword>
<organism evidence="2 3">
    <name type="scientific">Conidiobolus coronatus (strain ATCC 28846 / CBS 209.66 / NRRL 28638)</name>
    <name type="common">Delacroixia coronata</name>
    <dbReference type="NCBI Taxonomy" id="796925"/>
    <lineage>
        <taxon>Eukaryota</taxon>
        <taxon>Fungi</taxon>
        <taxon>Fungi incertae sedis</taxon>
        <taxon>Zoopagomycota</taxon>
        <taxon>Entomophthoromycotina</taxon>
        <taxon>Entomophthoromycetes</taxon>
        <taxon>Entomophthorales</taxon>
        <taxon>Ancylistaceae</taxon>
        <taxon>Conidiobolus</taxon>
    </lineage>
</organism>
<dbReference type="Proteomes" id="UP000070444">
    <property type="component" value="Unassembled WGS sequence"/>
</dbReference>
<dbReference type="GO" id="GO:0006891">
    <property type="term" value="P:intra-Golgi vesicle-mediated transport"/>
    <property type="evidence" value="ECO:0007669"/>
    <property type="project" value="TreeGrafter"/>
</dbReference>
<dbReference type="EMBL" id="KQ964422">
    <property type="protein sequence ID" value="KXN74546.1"/>
    <property type="molecule type" value="Genomic_DNA"/>
</dbReference>
<dbReference type="GO" id="GO:1990071">
    <property type="term" value="C:TRAPPII protein complex"/>
    <property type="evidence" value="ECO:0007669"/>
    <property type="project" value="InterPro"/>
</dbReference>
<evidence type="ECO:0000313" key="3">
    <source>
        <dbReference type="Proteomes" id="UP000070444"/>
    </source>
</evidence>
<reference evidence="2 3" key="1">
    <citation type="journal article" date="2015" name="Genome Biol. Evol.">
        <title>Phylogenomic analyses indicate that early fungi evolved digesting cell walls of algal ancestors of land plants.</title>
        <authorList>
            <person name="Chang Y."/>
            <person name="Wang S."/>
            <person name="Sekimoto S."/>
            <person name="Aerts A.L."/>
            <person name="Choi C."/>
            <person name="Clum A."/>
            <person name="LaButti K.M."/>
            <person name="Lindquist E.A."/>
            <person name="Yee Ngan C."/>
            <person name="Ohm R.A."/>
            <person name="Salamov A.A."/>
            <person name="Grigoriev I.V."/>
            <person name="Spatafora J.W."/>
            <person name="Berbee M.L."/>
        </authorList>
    </citation>
    <scope>NUCLEOTIDE SEQUENCE [LARGE SCALE GENOMIC DNA]</scope>
    <source>
        <strain evidence="2 3">NRRL 28638</strain>
    </source>
</reference>
<dbReference type="InterPro" id="IPR056913">
    <property type="entry name" value="TRAPPC10/Trs130_N"/>
</dbReference>
<name>A0A137PHR5_CONC2</name>
<evidence type="ECO:0000313" key="2">
    <source>
        <dbReference type="EMBL" id="KXN74546.1"/>
    </source>
</evidence>
<dbReference type="AlphaFoldDB" id="A0A137PHR5"/>
<dbReference type="OrthoDB" id="10256906at2759"/>